<keyword evidence="3" id="KW-1185">Reference proteome</keyword>
<protein>
    <submittedName>
        <fullName evidence="2">Uncharacterized protein</fullName>
    </submittedName>
</protein>
<evidence type="ECO:0000313" key="3">
    <source>
        <dbReference type="Proteomes" id="UP001164746"/>
    </source>
</evidence>
<feature type="region of interest" description="Disordered" evidence="1">
    <location>
        <begin position="1"/>
        <end position="78"/>
    </location>
</feature>
<evidence type="ECO:0000256" key="1">
    <source>
        <dbReference type="SAM" id="MobiDB-lite"/>
    </source>
</evidence>
<proteinExistence type="predicted"/>
<evidence type="ECO:0000313" key="2">
    <source>
        <dbReference type="EMBL" id="WAR05632.1"/>
    </source>
</evidence>
<dbReference type="EMBL" id="CP111016">
    <property type="protein sequence ID" value="WAR05632.1"/>
    <property type="molecule type" value="Genomic_DNA"/>
</dbReference>
<feature type="compositionally biased region" description="Polar residues" evidence="1">
    <location>
        <begin position="47"/>
        <end position="63"/>
    </location>
</feature>
<name>A0ABY7E6I8_MYAAR</name>
<organism evidence="2 3">
    <name type="scientific">Mya arenaria</name>
    <name type="common">Soft-shell clam</name>
    <dbReference type="NCBI Taxonomy" id="6604"/>
    <lineage>
        <taxon>Eukaryota</taxon>
        <taxon>Metazoa</taxon>
        <taxon>Spiralia</taxon>
        <taxon>Lophotrochozoa</taxon>
        <taxon>Mollusca</taxon>
        <taxon>Bivalvia</taxon>
        <taxon>Autobranchia</taxon>
        <taxon>Heteroconchia</taxon>
        <taxon>Euheterodonta</taxon>
        <taxon>Imparidentia</taxon>
        <taxon>Neoheterodontei</taxon>
        <taxon>Myida</taxon>
        <taxon>Myoidea</taxon>
        <taxon>Myidae</taxon>
        <taxon>Mya</taxon>
    </lineage>
</organism>
<sequence length="78" mass="8678">MTTRTSSNIPDDRPSRNSIPKKDNLYPPVRPSTHQTAFYPSDDRQSRSSTPRQDNLYPPSTHQVIGKAGAALQVPDNT</sequence>
<dbReference type="Proteomes" id="UP001164746">
    <property type="component" value="Chromosome 5"/>
</dbReference>
<accession>A0ABY7E6I8</accession>
<gene>
    <name evidence="2" type="ORF">MAR_021001</name>
</gene>
<reference evidence="2" key="1">
    <citation type="submission" date="2022-11" db="EMBL/GenBank/DDBJ databases">
        <title>Centuries of genome instability and evolution in soft-shell clam transmissible cancer (bioRxiv).</title>
        <authorList>
            <person name="Hart S.F.M."/>
            <person name="Yonemitsu M.A."/>
            <person name="Giersch R.M."/>
            <person name="Beal B.F."/>
            <person name="Arriagada G."/>
            <person name="Davis B.W."/>
            <person name="Ostrander E.A."/>
            <person name="Goff S.P."/>
            <person name="Metzger M.J."/>
        </authorList>
    </citation>
    <scope>NUCLEOTIDE SEQUENCE</scope>
    <source>
        <strain evidence="2">MELC-2E11</strain>
        <tissue evidence="2">Siphon/mantle</tissue>
    </source>
</reference>
<feature type="compositionally biased region" description="Basic and acidic residues" evidence="1">
    <location>
        <begin position="10"/>
        <end position="24"/>
    </location>
</feature>